<feature type="region of interest" description="Disordered" evidence="1">
    <location>
        <begin position="1"/>
        <end position="122"/>
    </location>
</feature>
<keyword evidence="3" id="KW-1185">Reference proteome</keyword>
<accession>A0A4D4K5E6</accession>
<comment type="caution">
    <text evidence="2">The sequence shown here is derived from an EMBL/GenBank/DDBJ whole genome shotgun (WGS) entry which is preliminary data.</text>
</comment>
<evidence type="ECO:0000313" key="3">
    <source>
        <dbReference type="Proteomes" id="UP000299290"/>
    </source>
</evidence>
<protein>
    <submittedName>
        <fullName evidence="2">Uncharacterized protein</fullName>
    </submittedName>
</protein>
<sequence>MRKRPGHHPSDPTPSRLVGGHPPVAQGARPFRVRPGSWVLGGGGYGPALPRRGGTDSGPVPDRPGVPVPGGGGYDPARPVSTETAPQWDKPLVRLRTAQERGWPTVPPPPQRLEGCSPEAGP</sequence>
<dbReference type="EMBL" id="BJHV01000001">
    <property type="protein sequence ID" value="GDY43344.1"/>
    <property type="molecule type" value="Genomic_DNA"/>
</dbReference>
<reference evidence="2 3" key="1">
    <citation type="journal article" date="2020" name="Int. J. Syst. Evol. Microbiol.">
        <title>Reclassification of Streptomyces castelarensis and Streptomyces sporoclivatus as later heterotypic synonyms of Streptomyces antimycoticus.</title>
        <authorList>
            <person name="Komaki H."/>
            <person name="Tamura T."/>
        </authorList>
    </citation>
    <scope>NUCLEOTIDE SEQUENCE [LARGE SCALE GENOMIC DNA]</scope>
    <source>
        <strain evidence="2 3">NBRC 12839</strain>
    </source>
</reference>
<dbReference type="AlphaFoldDB" id="A0A4D4K5E6"/>
<evidence type="ECO:0000256" key="1">
    <source>
        <dbReference type="SAM" id="MobiDB-lite"/>
    </source>
</evidence>
<dbReference type="Proteomes" id="UP000299290">
    <property type="component" value="Unassembled WGS sequence"/>
</dbReference>
<proteinExistence type="predicted"/>
<organism evidence="2 3">
    <name type="scientific">Streptomyces antimycoticus</name>
    <dbReference type="NCBI Taxonomy" id="68175"/>
    <lineage>
        <taxon>Bacteria</taxon>
        <taxon>Bacillati</taxon>
        <taxon>Actinomycetota</taxon>
        <taxon>Actinomycetes</taxon>
        <taxon>Kitasatosporales</taxon>
        <taxon>Streptomycetaceae</taxon>
        <taxon>Streptomyces</taxon>
        <taxon>Streptomyces violaceusniger group</taxon>
    </lineage>
</organism>
<name>A0A4D4K5E6_9ACTN</name>
<gene>
    <name evidence="2" type="ORF">SANT12839_042260</name>
</gene>
<evidence type="ECO:0000313" key="2">
    <source>
        <dbReference type="EMBL" id="GDY43344.1"/>
    </source>
</evidence>